<dbReference type="Gene3D" id="3.40.50.1820">
    <property type="entry name" value="alpha/beta hydrolase"/>
    <property type="match status" value="1"/>
</dbReference>
<name>A0ABR3EQQ8_9AGAR</name>
<dbReference type="PANTHER" id="PTHR42776">
    <property type="entry name" value="SERINE PEPTIDASE S9 FAMILY MEMBER"/>
    <property type="match status" value="1"/>
</dbReference>
<dbReference type="SUPFAM" id="SSF82171">
    <property type="entry name" value="DPP6 N-terminal domain-like"/>
    <property type="match status" value="1"/>
</dbReference>
<dbReference type="Proteomes" id="UP001465976">
    <property type="component" value="Unassembled WGS sequence"/>
</dbReference>
<feature type="non-terminal residue" evidence="6">
    <location>
        <position position="1"/>
    </location>
</feature>
<evidence type="ECO:0000313" key="6">
    <source>
        <dbReference type="EMBL" id="KAL0565191.1"/>
    </source>
</evidence>
<keyword evidence="2" id="KW-0378">Hydrolase</keyword>
<evidence type="ECO:0000259" key="5">
    <source>
        <dbReference type="Pfam" id="PF00326"/>
    </source>
</evidence>
<dbReference type="SUPFAM" id="SSF53474">
    <property type="entry name" value="alpha/beta-Hydrolases"/>
    <property type="match status" value="1"/>
</dbReference>
<comment type="similarity">
    <text evidence="1">Belongs to the peptidase S9C family.</text>
</comment>
<accession>A0ABR3EQQ8</accession>
<feature type="domain" description="Peptidase S9 prolyl oligopeptidase catalytic" evidence="5">
    <location>
        <begin position="497"/>
        <end position="719"/>
    </location>
</feature>
<proteinExistence type="inferred from homology"/>
<reference evidence="6 7" key="1">
    <citation type="submission" date="2024-02" db="EMBL/GenBank/DDBJ databases">
        <title>A draft genome for the cacao thread blight pathogen Marasmius crinis-equi.</title>
        <authorList>
            <person name="Cohen S.P."/>
            <person name="Baruah I.K."/>
            <person name="Amoako-Attah I."/>
            <person name="Bukari Y."/>
            <person name="Meinhardt L.W."/>
            <person name="Bailey B.A."/>
        </authorList>
    </citation>
    <scope>NUCLEOTIDE SEQUENCE [LARGE SCALE GENOMIC DNA]</scope>
    <source>
        <strain evidence="6 7">GH-76</strain>
    </source>
</reference>
<evidence type="ECO:0000256" key="3">
    <source>
        <dbReference type="ARBA" id="ARBA00032829"/>
    </source>
</evidence>
<dbReference type="PANTHER" id="PTHR42776:SF27">
    <property type="entry name" value="DIPEPTIDYL PEPTIDASE FAMILY MEMBER 6"/>
    <property type="match status" value="1"/>
</dbReference>
<feature type="compositionally biased region" description="Polar residues" evidence="4">
    <location>
        <begin position="127"/>
        <end position="144"/>
    </location>
</feature>
<dbReference type="InterPro" id="IPR001375">
    <property type="entry name" value="Peptidase_S9_cat"/>
</dbReference>
<evidence type="ECO:0000256" key="4">
    <source>
        <dbReference type="SAM" id="MobiDB-lite"/>
    </source>
</evidence>
<dbReference type="InterPro" id="IPR029058">
    <property type="entry name" value="AB_hydrolase_fold"/>
</dbReference>
<sequence length="719" mass="79083">VIDFYKPEPPEEAKSELWIADTDTDTAKNRKGGDGGTKFLTYGFGGAWHPDTLDGNGRVFYFAGKGKVWVCGVGSEDGEGKAEEPQQVPGLAGVAVQSFAISPDGAWIAFSAVKQKAQDQKQRTQSDAKVYSFNPSPDSDAATNSIHLIPCPHFPISSSSSQPEPKPVELTPSLPPGFTCIESFSWATDGLSILYRVRKGKEVECAYQEGVLQRVFLPSFPSSDTSSTPISTPTETTVKRYPRSPSGETLLLNNDLLVDLQNYDLGRALDARTLYLTMLSDEDNPGTRRFYGEKEDAIRIVNALPSSSAFPTSDSTSSASQSIIAVEVATQTETHIDAIFLQPNAINSTPIRIFETKPQEEAIWFNSWDARALPHGDDEFEFVVGVILSSLIRHEPPNLWIVRSRWRLLRNGGAEQTKAMERRKVSEHLKWLVEAPKIEGEVIRWSPEEGTELDGLVRYPPGYSKESSSRMPTVLFIHGGPYRRDIPDYMPYFAQWRELLSSSGYVVISPNYRGSQGRGHSSQATYLEEAWQDCLSMLEEVVKRGIADPERLGVAGWSHGGSLVAWGITRPRSSSPGLYPKAAIIGGGVTSWDAMVFSTGVAAGWGTGGSPELEMAISGVDPWTPNRNQNPMNLVEHVPLQTAILILHGEKDERVPVGQAVGFYRGVVRARAEARDGEGGQGEGSVELVVYPREGHGFVERKHVKDVCERVLEHFGRWL</sequence>
<evidence type="ECO:0000256" key="1">
    <source>
        <dbReference type="ARBA" id="ARBA00010040"/>
    </source>
</evidence>
<evidence type="ECO:0000313" key="7">
    <source>
        <dbReference type="Proteomes" id="UP001465976"/>
    </source>
</evidence>
<dbReference type="Pfam" id="PF00326">
    <property type="entry name" value="Peptidase_S9"/>
    <property type="match status" value="1"/>
</dbReference>
<feature type="region of interest" description="Disordered" evidence="4">
    <location>
        <begin position="119"/>
        <end position="144"/>
    </location>
</feature>
<keyword evidence="7" id="KW-1185">Reference proteome</keyword>
<dbReference type="EMBL" id="JBAHYK010002376">
    <property type="protein sequence ID" value="KAL0565191.1"/>
    <property type="molecule type" value="Genomic_DNA"/>
</dbReference>
<gene>
    <name evidence="6" type="ORF">V5O48_016835</name>
</gene>
<comment type="caution">
    <text evidence="6">The sequence shown here is derived from an EMBL/GenBank/DDBJ whole genome shotgun (WGS) entry which is preliminary data.</text>
</comment>
<evidence type="ECO:0000256" key="2">
    <source>
        <dbReference type="ARBA" id="ARBA00022801"/>
    </source>
</evidence>
<organism evidence="6 7">
    <name type="scientific">Marasmius crinis-equi</name>
    <dbReference type="NCBI Taxonomy" id="585013"/>
    <lineage>
        <taxon>Eukaryota</taxon>
        <taxon>Fungi</taxon>
        <taxon>Dikarya</taxon>
        <taxon>Basidiomycota</taxon>
        <taxon>Agaricomycotina</taxon>
        <taxon>Agaricomycetes</taxon>
        <taxon>Agaricomycetidae</taxon>
        <taxon>Agaricales</taxon>
        <taxon>Marasmiineae</taxon>
        <taxon>Marasmiaceae</taxon>
        <taxon>Marasmius</taxon>
    </lineage>
</organism>
<feature type="region of interest" description="Disordered" evidence="4">
    <location>
        <begin position="223"/>
        <end position="243"/>
    </location>
</feature>
<protein>
    <recommendedName>
        <fullName evidence="3">Dipeptidyl-peptidase V</fullName>
    </recommendedName>
</protein>
<feature type="compositionally biased region" description="Low complexity" evidence="4">
    <location>
        <begin position="223"/>
        <end position="236"/>
    </location>
</feature>